<organism evidence="2 3">
    <name type="scientific">Lactuca saligna</name>
    <name type="common">Willowleaf lettuce</name>
    <dbReference type="NCBI Taxonomy" id="75948"/>
    <lineage>
        <taxon>Eukaryota</taxon>
        <taxon>Viridiplantae</taxon>
        <taxon>Streptophyta</taxon>
        <taxon>Embryophyta</taxon>
        <taxon>Tracheophyta</taxon>
        <taxon>Spermatophyta</taxon>
        <taxon>Magnoliopsida</taxon>
        <taxon>eudicotyledons</taxon>
        <taxon>Gunneridae</taxon>
        <taxon>Pentapetalae</taxon>
        <taxon>asterids</taxon>
        <taxon>campanulids</taxon>
        <taxon>Asterales</taxon>
        <taxon>Asteraceae</taxon>
        <taxon>Cichorioideae</taxon>
        <taxon>Cichorieae</taxon>
        <taxon>Lactucinae</taxon>
        <taxon>Lactuca</taxon>
    </lineage>
</organism>
<evidence type="ECO:0000313" key="2">
    <source>
        <dbReference type="EMBL" id="CAI9285434.1"/>
    </source>
</evidence>
<dbReference type="Proteomes" id="UP001177003">
    <property type="component" value="Chromosome 5"/>
</dbReference>
<name>A0AA35Z3W8_LACSI</name>
<dbReference type="Gene3D" id="2.70.130.10">
    <property type="entry name" value="Mannose-6-phosphate receptor binding domain"/>
    <property type="match status" value="1"/>
</dbReference>
<evidence type="ECO:0000313" key="3">
    <source>
        <dbReference type="Proteomes" id="UP001177003"/>
    </source>
</evidence>
<sequence length="145" mass="16836">MFPKSNQEDEDLEVKRYRIKETSISQFIQRLLSNPQNTNLVRLRCGSKVEVADIDEPSRCEYSALLTTPALCQEGRLKELQDKLEVVKMERPQGNNLVKLEVKNTWISVNHMNQMLMIRKVDPTLDMEADEGDYYTHIPVRNKVG</sequence>
<dbReference type="EMBL" id="OX465081">
    <property type="protein sequence ID" value="CAI9285434.1"/>
    <property type="molecule type" value="Genomic_DNA"/>
</dbReference>
<dbReference type="Pfam" id="PF13015">
    <property type="entry name" value="PRKCSH_1"/>
    <property type="match status" value="1"/>
</dbReference>
<keyword evidence="3" id="KW-1185">Reference proteome</keyword>
<protein>
    <recommendedName>
        <fullName evidence="1">Glucosidase 2 subunit beta-like domain-containing protein</fullName>
    </recommendedName>
</protein>
<gene>
    <name evidence="2" type="ORF">LSALG_LOCUS24900</name>
</gene>
<dbReference type="InterPro" id="IPR009011">
    <property type="entry name" value="Man6P_isomerase_rcpt-bd_dom_sf"/>
</dbReference>
<reference evidence="2" key="1">
    <citation type="submission" date="2023-04" db="EMBL/GenBank/DDBJ databases">
        <authorList>
            <person name="Vijverberg K."/>
            <person name="Xiong W."/>
            <person name="Schranz E."/>
        </authorList>
    </citation>
    <scope>NUCLEOTIDE SEQUENCE</scope>
</reference>
<evidence type="ECO:0000259" key="1">
    <source>
        <dbReference type="Pfam" id="PF13015"/>
    </source>
</evidence>
<dbReference type="AlphaFoldDB" id="A0AA35Z3W8"/>
<accession>A0AA35Z3W8</accession>
<dbReference type="InterPro" id="IPR036607">
    <property type="entry name" value="PRKCSH"/>
</dbReference>
<feature type="domain" description="Glucosidase 2 subunit beta-like" evidence="1">
    <location>
        <begin position="34"/>
        <end position="79"/>
    </location>
</feature>
<proteinExistence type="predicted"/>